<evidence type="ECO:0000313" key="1">
    <source>
        <dbReference type="EMBL" id="QDH46996.1"/>
    </source>
</evidence>
<dbReference type="Proteomes" id="UP000320778">
    <property type="component" value="Segment"/>
</dbReference>
<protein>
    <submittedName>
        <fullName evidence="1">Uncharacterized protein</fullName>
    </submittedName>
</protein>
<proteinExistence type="predicted"/>
<dbReference type="EMBL" id="MK838115">
    <property type="protein sequence ID" value="QDH46996.1"/>
    <property type="molecule type" value="Genomic_DNA"/>
</dbReference>
<keyword evidence="2" id="KW-1185">Reference proteome</keyword>
<organism evidence="1 2">
    <name type="scientific">Aeromonas phage LAh_9</name>
    <dbReference type="NCBI Taxonomy" id="2591033"/>
    <lineage>
        <taxon>Viruses</taxon>
        <taxon>Duplodnaviria</taxon>
        <taxon>Heunggongvirae</taxon>
        <taxon>Uroviricota</taxon>
        <taxon>Caudoviricetes</taxon>
        <taxon>Grimontviridae</taxon>
        <taxon>Lahexavirus</taxon>
        <taxon>Lahexavirus LAh9</taxon>
    </lineage>
</organism>
<accession>A0A514A181</accession>
<evidence type="ECO:0000313" key="2">
    <source>
        <dbReference type="Proteomes" id="UP000320778"/>
    </source>
</evidence>
<reference evidence="1 2" key="1">
    <citation type="submission" date="2019-04" db="EMBL/GenBank/DDBJ databases">
        <title>Novel bacteriophages capable of disrupting biofilms from clinical strains of Aeromonas hydrophila with intrinsic antibiotic resistance.</title>
        <authorList>
            <person name="Kabwe M."/>
            <person name="Brown T.L."/>
            <person name="Speirs L."/>
            <person name="Ku H."/>
            <person name="Leach M."/>
            <person name="Chan H.T."/>
            <person name="Petrovski S."/>
            <person name="Lock P."/>
            <person name="Tucci J."/>
        </authorList>
    </citation>
    <scope>NUCLEOTIDE SEQUENCE [LARGE SCALE GENOMIC DNA]</scope>
</reference>
<sequence>MPGGTANLKCEWEAQSPHEFHKLTQTGAIPVLATKYGGWDCLEWSLHLQCS</sequence>
<gene>
    <name evidence="1" type="ORF">LAh9_106</name>
</gene>
<name>A0A514A181_9CAUD</name>